<dbReference type="KEGG" id="pmt:PMT_2582"/>
<keyword evidence="3" id="KW-1185">Reference proteome</keyword>
<evidence type="ECO:0000256" key="1">
    <source>
        <dbReference type="SAM" id="MobiDB-lite"/>
    </source>
</evidence>
<name>B9ERK2_PROMM</name>
<dbReference type="HOGENOM" id="CLU_3010712_0_0_3"/>
<sequence>MRQCCRITNGKSAKKSFPGESSWSQPADISHQGKSYQEGSTARLEWTQRLRLRRRC</sequence>
<dbReference type="Proteomes" id="UP000001423">
    <property type="component" value="Chromosome"/>
</dbReference>
<feature type="region of interest" description="Disordered" evidence="1">
    <location>
        <begin position="1"/>
        <end position="40"/>
    </location>
</feature>
<gene>
    <name evidence="2" type="ordered locus">PMT_2582</name>
</gene>
<proteinExistence type="predicted"/>
<evidence type="ECO:0000313" key="3">
    <source>
        <dbReference type="Proteomes" id="UP000001423"/>
    </source>
</evidence>
<dbReference type="AlphaFoldDB" id="B9ERK2"/>
<dbReference type="EMBL" id="BX548175">
    <property type="protein sequence ID" value="CAX32101.1"/>
    <property type="molecule type" value="Genomic_DNA"/>
</dbReference>
<organism evidence="2 3">
    <name type="scientific">Prochlorococcus marinus (strain MIT 9313)</name>
    <dbReference type="NCBI Taxonomy" id="74547"/>
    <lineage>
        <taxon>Bacteria</taxon>
        <taxon>Bacillati</taxon>
        <taxon>Cyanobacteriota</taxon>
        <taxon>Cyanophyceae</taxon>
        <taxon>Synechococcales</taxon>
        <taxon>Prochlorococcaceae</taxon>
        <taxon>Prochlorococcus</taxon>
    </lineage>
</organism>
<accession>B9ERK2</accession>
<feature type="compositionally biased region" description="Polar residues" evidence="1">
    <location>
        <begin position="19"/>
        <end position="40"/>
    </location>
</feature>
<evidence type="ECO:0000313" key="2">
    <source>
        <dbReference type="EMBL" id="CAX32101.1"/>
    </source>
</evidence>
<reference evidence="2 3" key="1">
    <citation type="journal article" date="2003" name="Nature">
        <title>Genome divergence in two Prochlorococcus ecotypes reflects oceanic niche differentiation.</title>
        <authorList>
            <person name="Rocap G."/>
            <person name="Larimer F.W."/>
            <person name="Lamerdin J.E."/>
            <person name="Malfatti S."/>
            <person name="Chain P."/>
            <person name="Ahlgren N.A."/>
            <person name="Arellano A."/>
            <person name="Coleman M."/>
            <person name="Hauser L."/>
            <person name="Hess W.R."/>
            <person name="Johnson Z.I."/>
            <person name="Land M.L."/>
            <person name="Lindell D."/>
            <person name="Post A.F."/>
            <person name="Regala W."/>
            <person name="Shah M."/>
            <person name="Shaw S.L."/>
            <person name="Steglich C."/>
            <person name="Sullivan M.B."/>
            <person name="Ting C.S."/>
            <person name="Tolonen A."/>
            <person name="Webb E.A."/>
            <person name="Zinser E.R."/>
            <person name="Chisholm S.W."/>
        </authorList>
    </citation>
    <scope>NUCLEOTIDE SEQUENCE [LARGE SCALE GENOMIC DNA]</scope>
    <source>
        <strain evidence="3">MIT 9313</strain>
    </source>
</reference>
<protein>
    <submittedName>
        <fullName evidence="2">Uncharacterized protein</fullName>
    </submittedName>
</protein>